<proteinExistence type="inferred from homology"/>
<dbReference type="InterPro" id="IPR011008">
    <property type="entry name" value="Dimeric_a/b-barrel"/>
</dbReference>
<dbReference type="EMBL" id="NVVJ01000108">
    <property type="protein sequence ID" value="PCJ17297.1"/>
    <property type="molecule type" value="Genomic_DNA"/>
</dbReference>
<dbReference type="InterPro" id="IPR005545">
    <property type="entry name" value="YCII"/>
</dbReference>
<evidence type="ECO:0000259" key="2">
    <source>
        <dbReference type="Pfam" id="PF03795"/>
    </source>
</evidence>
<evidence type="ECO:0000313" key="3">
    <source>
        <dbReference type="EMBL" id="PCJ17297.1"/>
    </source>
</evidence>
<reference evidence="4" key="1">
    <citation type="submission" date="2017-08" db="EMBL/GenBank/DDBJ databases">
        <title>A dynamic microbial community with high functional redundancy inhabits the cold, oxic subseafloor aquifer.</title>
        <authorList>
            <person name="Tully B.J."/>
            <person name="Wheat C.G."/>
            <person name="Glazer B.T."/>
            <person name="Huber J.A."/>
        </authorList>
    </citation>
    <scope>NUCLEOTIDE SEQUENCE [LARGE SCALE GENOMIC DNA]</scope>
</reference>
<dbReference type="Gene3D" id="3.30.70.1060">
    <property type="entry name" value="Dimeric alpha+beta barrel"/>
    <property type="match status" value="1"/>
</dbReference>
<sequence length="96" mass="10652">MQFVITAYDGKDEKALERRMAVRESHIAGAKKLNEAGNLIAGGAILNDADQMIGSTMYVEFDSREELDQWLDNDPYVSGGVWLDITVQAIKLAFKS</sequence>
<accession>A0A2A5ADA1</accession>
<protein>
    <recommendedName>
        <fullName evidence="2">YCII-related domain-containing protein</fullName>
    </recommendedName>
</protein>
<comment type="caution">
    <text evidence="3">The sequence shown here is derived from an EMBL/GenBank/DDBJ whole genome shotgun (WGS) entry which is preliminary data.</text>
</comment>
<feature type="domain" description="YCII-related" evidence="2">
    <location>
        <begin position="1"/>
        <end position="88"/>
    </location>
</feature>
<dbReference type="InterPro" id="IPR051807">
    <property type="entry name" value="Sec-metab_biosynth-assoc"/>
</dbReference>
<dbReference type="SUPFAM" id="SSF54909">
    <property type="entry name" value="Dimeric alpha+beta barrel"/>
    <property type="match status" value="1"/>
</dbReference>
<evidence type="ECO:0000256" key="1">
    <source>
        <dbReference type="ARBA" id="ARBA00007689"/>
    </source>
</evidence>
<dbReference type="Pfam" id="PF03795">
    <property type="entry name" value="YCII"/>
    <property type="match status" value="1"/>
</dbReference>
<gene>
    <name evidence="3" type="ORF">COA96_17900</name>
</gene>
<dbReference type="Proteomes" id="UP000218327">
    <property type="component" value="Unassembled WGS sequence"/>
</dbReference>
<organism evidence="3 4">
    <name type="scientific">SAR86 cluster bacterium</name>
    <dbReference type="NCBI Taxonomy" id="2030880"/>
    <lineage>
        <taxon>Bacteria</taxon>
        <taxon>Pseudomonadati</taxon>
        <taxon>Pseudomonadota</taxon>
        <taxon>Gammaproteobacteria</taxon>
        <taxon>SAR86 cluster</taxon>
    </lineage>
</organism>
<dbReference type="PANTHER" id="PTHR33606">
    <property type="entry name" value="PROTEIN YCII"/>
    <property type="match status" value="1"/>
</dbReference>
<comment type="similarity">
    <text evidence="1">Belongs to the YciI family.</text>
</comment>
<dbReference type="AlphaFoldDB" id="A0A2A5ADA1"/>
<dbReference type="PANTHER" id="PTHR33606:SF3">
    <property type="entry name" value="PROTEIN YCII"/>
    <property type="match status" value="1"/>
</dbReference>
<name>A0A2A5ADA1_9GAMM</name>
<evidence type="ECO:0000313" key="4">
    <source>
        <dbReference type="Proteomes" id="UP000218327"/>
    </source>
</evidence>